<dbReference type="EMBL" id="CP011568">
    <property type="protein sequence ID" value="AKJ66951.1"/>
    <property type="molecule type" value="Genomic_DNA"/>
</dbReference>
<reference evidence="2" key="1">
    <citation type="submission" date="2015-06" db="EMBL/GenBank/DDBJ databases">
        <authorList>
            <person name="Lim Y.L."/>
            <person name="Ee R."/>
            <person name="Yong D."/>
            <person name="How K.Y."/>
            <person name="Yin W.F."/>
            <person name="Chan K.G."/>
        </authorList>
    </citation>
    <scope>NUCLEOTIDE SEQUENCE [LARGE SCALE GENOMIC DNA]</scope>
    <source>
        <strain evidence="2">DSM 25325</strain>
    </source>
</reference>
<evidence type="ECO:0000313" key="2">
    <source>
        <dbReference type="Proteomes" id="UP000036700"/>
    </source>
</evidence>
<dbReference type="KEGG" id="ptx:ABW99_00605"/>
<dbReference type="AlphaFoldDB" id="A0A0G3EQK9"/>
<protein>
    <submittedName>
        <fullName evidence="1">Uncharacterized protein</fullName>
    </submittedName>
</protein>
<accession>A0A0G3EQK9</accession>
<name>A0A0G3EQK9_9BURK</name>
<dbReference type="PATRIC" id="fig|445709.3.peg.138"/>
<dbReference type="RefSeq" id="WP_047212470.1">
    <property type="nucleotide sequence ID" value="NZ_CP011568.3"/>
</dbReference>
<keyword evidence="2" id="KW-1185">Reference proteome</keyword>
<organism evidence="1 2">
    <name type="scientific">Pandoraea thiooxydans</name>
    <dbReference type="NCBI Taxonomy" id="445709"/>
    <lineage>
        <taxon>Bacteria</taxon>
        <taxon>Pseudomonadati</taxon>
        <taxon>Pseudomonadota</taxon>
        <taxon>Betaproteobacteria</taxon>
        <taxon>Burkholderiales</taxon>
        <taxon>Burkholderiaceae</taxon>
        <taxon>Pandoraea</taxon>
    </lineage>
</organism>
<evidence type="ECO:0000313" key="1">
    <source>
        <dbReference type="EMBL" id="AKJ66951.1"/>
    </source>
</evidence>
<dbReference type="Proteomes" id="UP000036700">
    <property type="component" value="Chromosome"/>
</dbReference>
<sequence>MRIKHFVFGPNGRRVVQLTQDHTTLALDAAIPVAALAAWHRRLRADLARPLARQRRLRRQDQRRRFEPVRTHRRRIRTHRLVGVPVRRARQVVR</sequence>
<gene>
    <name evidence="1" type="ORF">ABW99_00605</name>
</gene>
<proteinExistence type="predicted"/>